<comment type="caution">
    <text evidence="2">The sequence shown here is derived from an EMBL/GenBank/DDBJ whole genome shotgun (WGS) entry which is preliminary data.</text>
</comment>
<dbReference type="AlphaFoldDB" id="A0A917ZB61"/>
<organism evidence="2 3">
    <name type="scientific">Nonomuraea cavernae</name>
    <dbReference type="NCBI Taxonomy" id="2045107"/>
    <lineage>
        <taxon>Bacteria</taxon>
        <taxon>Bacillati</taxon>
        <taxon>Actinomycetota</taxon>
        <taxon>Actinomycetes</taxon>
        <taxon>Streptosporangiales</taxon>
        <taxon>Streptosporangiaceae</taxon>
        <taxon>Nonomuraea</taxon>
    </lineage>
</organism>
<reference evidence="2" key="2">
    <citation type="submission" date="2020-09" db="EMBL/GenBank/DDBJ databases">
        <authorList>
            <person name="Sun Q."/>
            <person name="Zhou Y."/>
        </authorList>
    </citation>
    <scope>NUCLEOTIDE SEQUENCE</scope>
    <source>
        <strain evidence="2">CGMCC 4.7368</strain>
    </source>
</reference>
<feature type="compositionally biased region" description="Basic and acidic residues" evidence="1">
    <location>
        <begin position="20"/>
        <end position="29"/>
    </location>
</feature>
<feature type="region of interest" description="Disordered" evidence="1">
    <location>
        <begin position="1"/>
        <end position="33"/>
    </location>
</feature>
<dbReference type="Proteomes" id="UP000646523">
    <property type="component" value="Unassembled WGS sequence"/>
</dbReference>
<keyword evidence="3" id="KW-1185">Reference proteome</keyword>
<evidence type="ECO:0000313" key="3">
    <source>
        <dbReference type="Proteomes" id="UP000646523"/>
    </source>
</evidence>
<accession>A0A917ZB61</accession>
<reference evidence="2" key="1">
    <citation type="journal article" date="2014" name="Int. J. Syst. Evol. Microbiol.">
        <title>Complete genome sequence of Corynebacterium casei LMG S-19264T (=DSM 44701T), isolated from a smear-ripened cheese.</title>
        <authorList>
            <consortium name="US DOE Joint Genome Institute (JGI-PGF)"/>
            <person name="Walter F."/>
            <person name="Albersmeier A."/>
            <person name="Kalinowski J."/>
            <person name="Ruckert C."/>
        </authorList>
    </citation>
    <scope>NUCLEOTIDE SEQUENCE</scope>
    <source>
        <strain evidence="2">CGMCC 4.7368</strain>
    </source>
</reference>
<name>A0A917ZB61_9ACTN</name>
<gene>
    <name evidence="2" type="ORF">GCM10012289_59450</name>
</gene>
<proteinExistence type="predicted"/>
<dbReference type="EMBL" id="BMNH01000024">
    <property type="protein sequence ID" value="GGO78140.1"/>
    <property type="molecule type" value="Genomic_DNA"/>
</dbReference>
<evidence type="ECO:0000256" key="1">
    <source>
        <dbReference type="SAM" id="MobiDB-lite"/>
    </source>
</evidence>
<sequence length="152" mass="17052">MSRSEGATVRVTRVGNGSRMSEETADWRGRRPQGLDDATVDALGTLSCALETVQRARGHLYAFHQLTGTAHRELEEAIEALRAAGRDAQADLLTAELLGRDVLAGRWTFQVVEEYDDGYHRHFTELEQKVRDELAGGVRHIYEAEMKERQQG</sequence>
<protein>
    <submittedName>
        <fullName evidence="2">Uncharacterized protein</fullName>
    </submittedName>
</protein>
<evidence type="ECO:0000313" key="2">
    <source>
        <dbReference type="EMBL" id="GGO78140.1"/>
    </source>
</evidence>